<dbReference type="InterPro" id="IPR009057">
    <property type="entry name" value="Homeodomain-like_sf"/>
</dbReference>
<dbReference type="PANTHER" id="PTHR30055">
    <property type="entry name" value="HTH-TYPE TRANSCRIPTIONAL REGULATOR RUTR"/>
    <property type="match status" value="1"/>
</dbReference>
<dbReference type="PROSITE" id="PS01081">
    <property type="entry name" value="HTH_TETR_1"/>
    <property type="match status" value="1"/>
</dbReference>
<evidence type="ECO:0000256" key="1">
    <source>
        <dbReference type="ARBA" id="ARBA00023015"/>
    </source>
</evidence>
<gene>
    <name evidence="6" type="ORF">J2S59_001487</name>
</gene>
<dbReference type="InterPro" id="IPR050109">
    <property type="entry name" value="HTH-type_TetR-like_transc_reg"/>
</dbReference>
<dbReference type="InterPro" id="IPR001647">
    <property type="entry name" value="HTH_TetR"/>
</dbReference>
<evidence type="ECO:0000256" key="2">
    <source>
        <dbReference type="ARBA" id="ARBA00023125"/>
    </source>
</evidence>
<reference evidence="6 7" key="1">
    <citation type="submission" date="2023-07" db="EMBL/GenBank/DDBJ databases">
        <title>Sequencing the genomes of 1000 actinobacteria strains.</title>
        <authorList>
            <person name="Klenk H.-P."/>
        </authorList>
    </citation>
    <scope>NUCLEOTIDE SEQUENCE [LARGE SCALE GENOMIC DNA]</scope>
    <source>
        <strain evidence="6 7">GD13</strain>
    </source>
</reference>
<dbReference type="Gene3D" id="1.10.357.10">
    <property type="entry name" value="Tetracycline Repressor, domain 2"/>
    <property type="match status" value="1"/>
</dbReference>
<sequence length="208" mass="22713">MTTSARRLSPDARRQQILDAARALYADRSYHQVSTSEVARAAKVTRGLVHHYFGTKRELFLEAMRSTVVMPAGELPTDLDTMTLAARARWTMDWILDGAATYGQGWVNVAGAVSTEAGSDLQALVDEADDNAARLVLDALALPDEPQLRTRLRTVAPLVKAACREWLQHHTLTRDDVLDLTTATVLAVLETAGFTGDTSPSTPLPEEN</sequence>
<accession>A0ABT9NMM8</accession>
<feature type="DNA-binding region" description="H-T-H motif" evidence="4">
    <location>
        <begin position="34"/>
        <end position="53"/>
    </location>
</feature>
<evidence type="ECO:0000256" key="3">
    <source>
        <dbReference type="ARBA" id="ARBA00023163"/>
    </source>
</evidence>
<organism evidence="6 7">
    <name type="scientific">Nocardioides massiliensis</name>
    <dbReference type="NCBI Taxonomy" id="1325935"/>
    <lineage>
        <taxon>Bacteria</taxon>
        <taxon>Bacillati</taxon>
        <taxon>Actinomycetota</taxon>
        <taxon>Actinomycetes</taxon>
        <taxon>Propionibacteriales</taxon>
        <taxon>Nocardioidaceae</taxon>
        <taxon>Nocardioides</taxon>
    </lineage>
</organism>
<dbReference type="InterPro" id="IPR023772">
    <property type="entry name" value="DNA-bd_HTH_TetR-type_CS"/>
</dbReference>
<proteinExistence type="predicted"/>
<keyword evidence="1" id="KW-0805">Transcription regulation</keyword>
<keyword evidence="3" id="KW-0804">Transcription</keyword>
<dbReference type="EMBL" id="JAUSQM010000001">
    <property type="protein sequence ID" value="MDP9821678.1"/>
    <property type="molecule type" value="Genomic_DNA"/>
</dbReference>
<dbReference type="Pfam" id="PF00440">
    <property type="entry name" value="TetR_N"/>
    <property type="match status" value="1"/>
</dbReference>
<evidence type="ECO:0000259" key="5">
    <source>
        <dbReference type="PROSITE" id="PS50977"/>
    </source>
</evidence>
<dbReference type="SUPFAM" id="SSF46689">
    <property type="entry name" value="Homeodomain-like"/>
    <property type="match status" value="1"/>
</dbReference>
<protein>
    <submittedName>
        <fullName evidence="6">AcrR family transcriptional regulator</fullName>
    </submittedName>
</protein>
<keyword evidence="2 4" id="KW-0238">DNA-binding</keyword>
<feature type="domain" description="HTH tetR-type" evidence="5">
    <location>
        <begin position="11"/>
        <end position="71"/>
    </location>
</feature>
<keyword evidence="7" id="KW-1185">Reference proteome</keyword>
<comment type="caution">
    <text evidence="6">The sequence shown here is derived from an EMBL/GenBank/DDBJ whole genome shotgun (WGS) entry which is preliminary data.</text>
</comment>
<dbReference type="PRINTS" id="PR00455">
    <property type="entry name" value="HTHTETR"/>
</dbReference>
<dbReference type="PROSITE" id="PS50977">
    <property type="entry name" value="HTH_TETR_2"/>
    <property type="match status" value="1"/>
</dbReference>
<dbReference type="Proteomes" id="UP001240447">
    <property type="component" value="Unassembled WGS sequence"/>
</dbReference>
<evidence type="ECO:0000256" key="4">
    <source>
        <dbReference type="PROSITE-ProRule" id="PRU00335"/>
    </source>
</evidence>
<dbReference type="RefSeq" id="WP_068119660.1">
    <property type="nucleotide sequence ID" value="NZ_CCXJ01000201.1"/>
</dbReference>
<evidence type="ECO:0000313" key="6">
    <source>
        <dbReference type="EMBL" id="MDP9821678.1"/>
    </source>
</evidence>
<evidence type="ECO:0000313" key="7">
    <source>
        <dbReference type="Proteomes" id="UP001240447"/>
    </source>
</evidence>
<name>A0ABT9NMM8_9ACTN</name>
<dbReference type="PANTHER" id="PTHR30055:SF234">
    <property type="entry name" value="HTH-TYPE TRANSCRIPTIONAL REGULATOR BETI"/>
    <property type="match status" value="1"/>
</dbReference>